<protein>
    <submittedName>
        <fullName evidence="9">Radical SAM domain protein</fullName>
    </submittedName>
</protein>
<dbReference type="GO" id="GO:0003824">
    <property type="term" value="F:catalytic activity"/>
    <property type="evidence" value="ECO:0007669"/>
    <property type="project" value="InterPro"/>
</dbReference>
<dbReference type="GO" id="GO:0051539">
    <property type="term" value="F:4 iron, 4 sulfur cluster binding"/>
    <property type="evidence" value="ECO:0007669"/>
    <property type="project" value="UniProtKB-KW"/>
</dbReference>
<comment type="caution">
    <text evidence="9">The sequence shown here is derived from an EMBL/GenBank/DDBJ whole genome shotgun (WGS) entry which is preliminary data.</text>
</comment>
<evidence type="ECO:0000256" key="6">
    <source>
        <dbReference type="ARBA" id="ARBA00023014"/>
    </source>
</evidence>
<dbReference type="InterPro" id="IPR013785">
    <property type="entry name" value="Aldolase_TIM"/>
</dbReference>
<dbReference type="AlphaFoldDB" id="B9XRX4"/>
<keyword evidence="6" id="KW-0411">Iron-sulfur</keyword>
<dbReference type="Pfam" id="PF04055">
    <property type="entry name" value="Radical_SAM"/>
    <property type="match status" value="1"/>
</dbReference>
<dbReference type="GO" id="GO:0046872">
    <property type="term" value="F:metal ion binding"/>
    <property type="evidence" value="ECO:0007669"/>
    <property type="project" value="UniProtKB-KW"/>
</dbReference>
<evidence type="ECO:0000313" key="10">
    <source>
        <dbReference type="Proteomes" id="UP000003688"/>
    </source>
</evidence>
<dbReference type="RefSeq" id="WP_007418557.1">
    <property type="nucleotide sequence ID" value="NZ_ABOX02000069.1"/>
</dbReference>
<evidence type="ECO:0000256" key="7">
    <source>
        <dbReference type="SAM" id="MobiDB-lite"/>
    </source>
</evidence>
<evidence type="ECO:0000256" key="1">
    <source>
        <dbReference type="ARBA" id="ARBA00001966"/>
    </source>
</evidence>
<dbReference type="SUPFAM" id="SSF102114">
    <property type="entry name" value="Radical SAM enzymes"/>
    <property type="match status" value="1"/>
</dbReference>
<evidence type="ECO:0000259" key="8">
    <source>
        <dbReference type="PROSITE" id="PS51918"/>
    </source>
</evidence>
<dbReference type="CDD" id="cd21109">
    <property type="entry name" value="SPASM"/>
    <property type="match status" value="1"/>
</dbReference>
<evidence type="ECO:0000256" key="5">
    <source>
        <dbReference type="ARBA" id="ARBA00023004"/>
    </source>
</evidence>
<feature type="domain" description="Radical SAM core" evidence="8">
    <location>
        <begin position="151"/>
        <end position="380"/>
    </location>
</feature>
<evidence type="ECO:0000256" key="4">
    <source>
        <dbReference type="ARBA" id="ARBA00022723"/>
    </source>
</evidence>
<dbReference type="CDD" id="cd01335">
    <property type="entry name" value="Radical_SAM"/>
    <property type="match status" value="1"/>
</dbReference>
<evidence type="ECO:0000256" key="3">
    <source>
        <dbReference type="ARBA" id="ARBA00022691"/>
    </source>
</evidence>
<feature type="region of interest" description="Disordered" evidence="7">
    <location>
        <begin position="127"/>
        <end position="147"/>
    </location>
</feature>
<proteinExistence type="predicted"/>
<dbReference type="Gene3D" id="3.20.20.70">
    <property type="entry name" value="Aldolase class I"/>
    <property type="match status" value="2"/>
</dbReference>
<evidence type="ECO:0000256" key="2">
    <source>
        <dbReference type="ARBA" id="ARBA00022485"/>
    </source>
</evidence>
<dbReference type="OrthoDB" id="7021155at2"/>
<accession>B9XRX4</accession>
<dbReference type="PROSITE" id="PS51918">
    <property type="entry name" value="RADICAL_SAM"/>
    <property type="match status" value="1"/>
</dbReference>
<dbReference type="PANTHER" id="PTHR43787">
    <property type="entry name" value="FEMO COFACTOR BIOSYNTHESIS PROTEIN NIFB-RELATED"/>
    <property type="match status" value="1"/>
</dbReference>
<comment type="cofactor">
    <cofactor evidence="1">
        <name>[4Fe-4S] cluster</name>
        <dbReference type="ChEBI" id="CHEBI:49883"/>
    </cofactor>
</comment>
<gene>
    <name evidence="9" type="ORF">Cflav_PD0278</name>
</gene>
<dbReference type="InterPro" id="IPR058240">
    <property type="entry name" value="rSAM_sf"/>
</dbReference>
<evidence type="ECO:0000313" key="9">
    <source>
        <dbReference type="EMBL" id="EEF57433.1"/>
    </source>
</evidence>
<keyword evidence="3" id="KW-0949">S-adenosyl-L-methionine</keyword>
<keyword evidence="2" id="KW-0004">4Fe-4S</keyword>
<dbReference type="STRING" id="320771.Cflav_PD0278"/>
<reference evidence="9 10" key="1">
    <citation type="journal article" date="2011" name="J. Bacteriol.">
        <title>Genome sequence of 'Pedosphaera parvula' Ellin514, an aerobic Verrucomicrobial isolate from pasture soil.</title>
        <authorList>
            <person name="Kant R."/>
            <person name="van Passel M.W."/>
            <person name="Sangwan P."/>
            <person name="Palva A."/>
            <person name="Lucas S."/>
            <person name="Copeland A."/>
            <person name="Lapidus A."/>
            <person name="Glavina Del Rio T."/>
            <person name="Dalin E."/>
            <person name="Tice H."/>
            <person name="Bruce D."/>
            <person name="Goodwin L."/>
            <person name="Pitluck S."/>
            <person name="Chertkov O."/>
            <person name="Larimer F.W."/>
            <person name="Land M.L."/>
            <person name="Hauser L."/>
            <person name="Brettin T.S."/>
            <person name="Detter J.C."/>
            <person name="Han S."/>
            <person name="de Vos W.M."/>
            <person name="Janssen P.H."/>
            <person name="Smidt H."/>
        </authorList>
    </citation>
    <scope>NUCLEOTIDE SEQUENCE [LARGE SCALE GENOMIC DNA]</scope>
    <source>
        <strain evidence="9 10">Ellin514</strain>
    </source>
</reference>
<organism evidence="9 10">
    <name type="scientific">Pedosphaera parvula (strain Ellin514)</name>
    <dbReference type="NCBI Taxonomy" id="320771"/>
    <lineage>
        <taxon>Bacteria</taxon>
        <taxon>Pseudomonadati</taxon>
        <taxon>Verrucomicrobiota</taxon>
        <taxon>Pedosphaerae</taxon>
        <taxon>Pedosphaerales</taxon>
        <taxon>Pedosphaeraceae</taxon>
        <taxon>Pedosphaera</taxon>
    </lineage>
</organism>
<dbReference type="SFLD" id="SFLDS00029">
    <property type="entry name" value="Radical_SAM"/>
    <property type="match status" value="1"/>
</dbReference>
<dbReference type="Proteomes" id="UP000003688">
    <property type="component" value="Unassembled WGS sequence"/>
</dbReference>
<keyword evidence="5" id="KW-0408">Iron</keyword>
<dbReference type="PANTHER" id="PTHR43787:SF3">
    <property type="entry name" value="ARYLSULFATASE REGULATORY PROTEIN"/>
    <property type="match status" value="1"/>
</dbReference>
<dbReference type="Pfam" id="PF13186">
    <property type="entry name" value="SPASM"/>
    <property type="match status" value="1"/>
</dbReference>
<sequence length="384" mass="43996">MSEPKTNKKRRWNWVLSDYIRKAFKRYYEFSARLKGQTFYCEVLHGHAEYNLTINSDSTVSCNCQDYDGSGHIGDLNKNTFEEVFFGPVAQDLRKTLAKGKIPLAACTRCSGLKRIARSKIPKDFWDGKEKLQKGPPPSTPHDGSDWPAPRLPYRGMLLENTVNCNIDCLGCDRGSAALIRKQRFMPLEQITKMADLVRNLGLQQLFYLNLGEPFLSPNVGPELSVIRQKNPDCRIVISSNAIILNTDAKREAALYATHIFFSVAGINDEMLEKYEKRGSFEKAYANMKALVEFRNARGLTAPIIEWKYLLFNWNDKHETLEKAIEMAKAIGVDYISFWPTNNPIYGSSWRYRLGKLDDIGETSWKGREVDLRKYRKIIELVPA</sequence>
<name>B9XRX4_PEDPL</name>
<dbReference type="EMBL" id="ABOX02000069">
    <property type="protein sequence ID" value="EEF57433.1"/>
    <property type="molecule type" value="Genomic_DNA"/>
</dbReference>
<keyword evidence="10" id="KW-1185">Reference proteome</keyword>
<dbReference type="InterPro" id="IPR007197">
    <property type="entry name" value="rSAM"/>
</dbReference>
<keyword evidence="4" id="KW-0479">Metal-binding</keyword>
<dbReference type="InterPro" id="IPR023885">
    <property type="entry name" value="4Fe4S-binding_SPASM_dom"/>
</dbReference>